<feature type="active site" description="Nucleophile" evidence="4">
    <location>
        <position position="152"/>
    </location>
</feature>
<evidence type="ECO:0000256" key="6">
    <source>
        <dbReference type="PIRSR" id="PIRSR000149-3"/>
    </source>
</evidence>
<dbReference type="STRING" id="1130080.SAMN04488113_11431"/>
<evidence type="ECO:0000259" key="10">
    <source>
        <dbReference type="SMART" id="SM00846"/>
    </source>
</evidence>
<evidence type="ECO:0000256" key="4">
    <source>
        <dbReference type="PIRSR" id="PIRSR000149-1"/>
    </source>
</evidence>
<dbReference type="CDD" id="cd05214">
    <property type="entry name" value="GAPDH_I_N"/>
    <property type="match status" value="1"/>
</dbReference>
<dbReference type="Pfam" id="PF00044">
    <property type="entry name" value="Gp_dh_N"/>
    <property type="match status" value="1"/>
</dbReference>
<dbReference type="AlphaFoldDB" id="A0A1H6SYR1"/>
<evidence type="ECO:0000256" key="2">
    <source>
        <dbReference type="ARBA" id="ARBA00021022"/>
    </source>
</evidence>
<feature type="site" description="Activates thiol group during catalysis" evidence="7">
    <location>
        <position position="179"/>
    </location>
</feature>
<dbReference type="RefSeq" id="WP_091634281.1">
    <property type="nucleotide sequence ID" value="NZ_FNYW01000014.1"/>
</dbReference>
<dbReference type="EC" id="1.2.1.-" evidence="9"/>
<feature type="binding site" evidence="6">
    <location>
        <position position="312"/>
    </location>
    <ligand>
        <name>NAD(+)</name>
        <dbReference type="ChEBI" id="CHEBI:57540"/>
    </ligand>
</feature>
<dbReference type="Gene3D" id="3.40.50.720">
    <property type="entry name" value="NAD(P)-binding Rossmann-like Domain"/>
    <property type="match status" value="1"/>
</dbReference>
<accession>A0A1H6SYR1</accession>
<proteinExistence type="inferred from homology"/>
<gene>
    <name evidence="11" type="ORF">SAMN04488113_11431</name>
</gene>
<dbReference type="PANTHER" id="PTHR43148">
    <property type="entry name" value="GLYCERALDEHYDE-3-PHOSPHATE DEHYDROGENASE 2"/>
    <property type="match status" value="1"/>
</dbReference>
<feature type="domain" description="Glyceraldehyde 3-phosphate dehydrogenase NAD(P) binding" evidence="10">
    <location>
        <begin position="3"/>
        <end position="152"/>
    </location>
</feature>
<dbReference type="FunFam" id="3.40.50.720:FF:000001">
    <property type="entry name" value="Glyceraldehyde-3-phosphate dehydrogenase"/>
    <property type="match status" value="1"/>
</dbReference>
<feature type="binding site" evidence="5">
    <location>
        <begin position="208"/>
        <end position="209"/>
    </location>
    <ligand>
        <name>D-glyceraldehyde 3-phosphate</name>
        <dbReference type="ChEBI" id="CHEBI:59776"/>
    </ligand>
</feature>
<evidence type="ECO:0000256" key="9">
    <source>
        <dbReference type="RuleBase" id="RU361160"/>
    </source>
</evidence>
<dbReference type="InterPro" id="IPR036291">
    <property type="entry name" value="NAD(P)-bd_dom_sf"/>
</dbReference>
<dbReference type="GO" id="GO:0051287">
    <property type="term" value="F:NAD binding"/>
    <property type="evidence" value="ECO:0007669"/>
    <property type="project" value="InterPro"/>
</dbReference>
<dbReference type="PIRSF" id="PIRSF000149">
    <property type="entry name" value="GAP_DH"/>
    <property type="match status" value="1"/>
</dbReference>
<dbReference type="Proteomes" id="UP000198564">
    <property type="component" value="Unassembled WGS sequence"/>
</dbReference>
<keyword evidence="12" id="KW-1185">Reference proteome</keyword>
<reference evidence="12" key="1">
    <citation type="submission" date="2016-10" db="EMBL/GenBank/DDBJ databases">
        <authorList>
            <person name="Varghese N."/>
            <person name="Submissions S."/>
        </authorList>
    </citation>
    <scope>NUCLEOTIDE SEQUENCE [LARGE SCALE GENOMIC DNA]</scope>
    <source>
        <strain evidence="12">DSM 25751</strain>
    </source>
</reference>
<dbReference type="InterPro" id="IPR020828">
    <property type="entry name" value="GlycerAld_3-P_DH_NAD(P)-bd"/>
</dbReference>
<feature type="binding site" evidence="5">
    <location>
        <position position="231"/>
    </location>
    <ligand>
        <name>D-glyceraldehyde 3-phosphate</name>
        <dbReference type="ChEBI" id="CHEBI:59776"/>
    </ligand>
</feature>
<dbReference type="FunFam" id="3.30.360.10:FF:000002">
    <property type="entry name" value="Glyceraldehyde-3-phosphate dehydrogenase"/>
    <property type="match status" value="1"/>
</dbReference>
<evidence type="ECO:0000256" key="7">
    <source>
        <dbReference type="PIRSR" id="PIRSR000149-4"/>
    </source>
</evidence>
<dbReference type="InterPro" id="IPR020830">
    <property type="entry name" value="GlycerAld_3-P_DH_AS"/>
</dbReference>
<comment type="similarity">
    <text evidence="1 8">Belongs to the glyceraldehyde-3-phosphate dehydrogenase family.</text>
</comment>
<evidence type="ECO:0000256" key="3">
    <source>
        <dbReference type="ARBA" id="ARBA00023002"/>
    </source>
</evidence>
<dbReference type="GO" id="GO:0016620">
    <property type="term" value="F:oxidoreductase activity, acting on the aldehyde or oxo group of donors, NAD or NADP as acceptor"/>
    <property type="evidence" value="ECO:0007669"/>
    <property type="project" value="InterPro"/>
</dbReference>
<keyword evidence="6" id="KW-0520">NAD</keyword>
<protein>
    <recommendedName>
        <fullName evidence="2 9">Glyceraldehyde-3-phosphate dehydrogenase</fullName>
        <ecNumber evidence="9">1.2.1.-</ecNumber>
    </recommendedName>
</protein>
<dbReference type="Pfam" id="PF02800">
    <property type="entry name" value="Gp_dh_C"/>
    <property type="match status" value="1"/>
</dbReference>
<feature type="binding site" evidence="5">
    <location>
        <position position="182"/>
    </location>
    <ligand>
        <name>D-glyceraldehyde 3-phosphate</name>
        <dbReference type="ChEBI" id="CHEBI:59776"/>
    </ligand>
</feature>
<dbReference type="InterPro" id="IPR020831">
    <property type="entry name" value="GlycerAld/Erythrose_P_DH"/>
</dbReference>
<dbReference type="PRINTS" id="PR00078">
    <property type="entry name" value="G3PDHDRGNASE"/>
</dbReference>
<dbReference type="Gene3D" id="3.30.360.10">
    <property type="entry name" value="Dihydrodipicolinate Reductase, domain 2"/>
    <property type="match status" value="1"/>
</dbReference>
<dbReference type="NCBIfam" id="TIGR01534">
    <property type="entry name" value="GAPDH-I"/>
    <property type="match status" value="1"/>
</dbReference>
<dbReference type="GO" id="GO:0006006">
    <property type="term" value="P:glucose metabolic process"/>
    <property type="evidence" value="ECO:0007669"/>
    <property type="project" value="InterPro"/>
</dbReference>
<evidence type="ECO:0000256" key="5">
    <source>
        <dbReference type="PIRSR" id="PIRSR000149-2"/>
    </source>
</evidence>
<dbReference type="SMART" id="SM00846">
    <property type="entry name" value="Gp_dh_N"/>
    <property type="match status" value="1"/>
</dbReference>
<dbReference type="InterPro" id="IPR006424">
    <property type="entry name" value="Glyceraldehyde-3-P_DH_1"/>
</dbReference>
<keyword evidence="6" id="KW-0547">Nucleotide-binding</keyword>
<feature type="binding site" evidence="6">
    <location>
        <begin position="12"/>
        <end position="13"/>
    </location>
    <ligand>
        <name>NAD(+)</name>
        <dbReference type="ChEBI" id="CHEBI:57540"/>
    </ligand>
</feature>
<dbReference type="SUPFAM" id="SSF55347">
    <property type="entry name" value="Glyceraldehyde-3-phosphate dehydrogenase-like, C-terminal domain"/>
    <property type="match status" value="1"/>
</dbReference>
<sequence>MSVKVAINGFGRIGRLALRRILESGSDLEVVAVNDLTDNEDLAYLFKYDTAQGTFPYDVKAKGDSLVIKGKEIKAYAEKDASKLPWSDLGIDIVLESTGFYVSKEASQAHLDAGAKRVLISAPAKGDLKTIVYGVNHEDIEANDTIVSAASCTTNCLAPMVNVLNKEFGIDSGLMSTIHAYTSTQSLQDSPGGRKSRAAAQNAIPASTGAAKAVGKVIPEVDGKIDGTAVRIPTVTGSMTELYSVLDKKVTEEEVNEMMKKYSSDAFVYNEDEIVSSDIIGMPAGSVFDSTLTKVIDGENGQLVKTVAWYDNEYGFTGNMVRTLEYFAGL</sequence>
<dbReference type="GO" id="GO:0050661">
    <property type="term" value="F:NADP binding"/>
    <property type="evidence" value="ECO:0007669"/>
    <property type="project" value="InterPro"/>
</dbReference>
<feature type="binding site" evidence="5">
    <location>
        <begin position="151"/>
        <end position="153"/>
    </location>
    <ligand>
        <name>D-glyceraldehyde 3-phosphate</name>
        <dbReference type="ChEBI" id="CHEBI:59776"/>
    </ligand>
</feature>
<evidence type="ECO:0000313" key="11">
    <source>
        <dbReference type="EMBL" id="SEI72921.1"/>
    </source>
</evidence>
<keyword evidence="3 9" id="KW-0560">Oxidoreductase</keyword>
<dbReference type="SUPFAM" id="SSF51735">
    <property type="entry name" value="NAD(P)-binding Rossmann-fold domains"/>
    <property type="match status" value="1"/>
</dbReference>
<feature type="binding site" evidence="6">
    <location>
        <position position="35"/>
    </location>
    <ligand>
        <name>NAD(+)</name>
        <dbReference type="ChEBI" id="CHEBI:57540"/>
    </ligand>
</feature>
<dbReference type="PROSITE" id="PS00071">
    <property type="entry name" value="GAPDH"/>
    <property type="match status" value="1"/>
</dbReference>
<evidence type="ECO:0000256" key="8">
    <source>
        <dbReference type="RuleBase" id="RU000397"/>
    </source>
</evidence>
<evidence type="ECO:0000256" key="1">
    <source>
        <dbReference type="ARBA" id="ARBA00007406"/>
    </source>
</evidence>
<dbReference type="EMBL" id="FNYW01000014">
    <property type="protein sequence ID" value="SEI72921.1"/>
    <property type="molecule type" value="Genomic_DNA"/>
</dbReference>
<dbReference type="CDD" id="cd18126">
    <property type="entry name" value="GAPDH_I_C"/>
    <property type="match status" value="1"/>
</dbReference>
<dbReference type="OrthoDB" id="9803304at2"/>
<name>A0A1H6SYR1_9LACT</name>
<evidence type="ECO:0000313" key="12">
    <source>
        <dbReference type="Proteomes" id="UP000198564"/>
    </source>
</evidence>
<feature type="binding site" evidence="6">
    <location>
        <position position="121"/>
    </location>
    <ligand>
        <name>NAD(+)</name>
        <dbReference type="ChEBI" id="CHEBI:57540"/>
    </ligand>
</feature>
<dbReference type="InterPro" id="IPR020829">
    <property type="entry name" value="GlycerAld_3-P_DH_cat"/>
</dbReference>
<organism evidence="11 12">
    <name type="scientific">Alkalibacterium gilvum</name>
    <dbReference type="NCBI Taxonomy" id="1130080"/>
    <lineage>
        <taxon>Bacteria</taxon>
        <taxon>Bacillati</taxon>
        <taxon>Bacillota</taxon>
        <taxon>Bacilli</taxon>
        <taxon>Lactobacillales</taxon>
        <taxon>Carnobacteriaceae</taxon>
        <taxon>Alkalibacterium</taxon>
    </lineage>
</organism>